<dbReference type="PANTHER" id="PTHR19328:SF75">
    <property type="entry name" value="ALDOSE SUGAR DEHYDROGENASE YLII"/>
    <property type="match status" value="1"/>
</dbReference>
<evidence type="ECO:0000313" key="3">
    <source>
        <dbReference type="EMBL" id="TLV01546.1"/>
    </source>
</evidence>
<feature type="domain" description="Glucose/Sorbosone dehydrogenase" evidence="2">
    <location>
        <begin position="52"/>
        <end position="386"/>
    </location>
</feature>
<evidence type="ECO:0000259" key="2">
    <source>
        <dbReference type="Pfam" id="PF07995"/>
    </source>
</evidence>
<feature type="signal peptide" evidence="1">
    <location>
        <begin position="1"/>
        <end position="23"/>
    </location>
</feature>
<dbReference type="Proteomes" id="UP000306402">
    <property type="component" value="Unassembled WGS sequence"/>
</dbReference>
<name>A0A5R9KZ12_9BACT</name>
<dbReference type="Gene3D" id="2.120.10.30">
    <property type="entry name" value="TolB, C-terminal domain"/>
    <property type="match status" value="1"/>
</dbReference>
<evidence type="ECO:0000313" key="4">
    <source>
        <dbReference type="Proteomes" id="UP000306402"/>
    </source>
</evidence>
<sequence length="576" mass="62431">MKNFILPKIAVTFIMLLSYALMPAPACSQSPDVRIDLNNNNGYINGLSAAINMVHAGDGSKRIFVAEQGGTVKVYQQNDRTNPTIFLNMNSNGQIIGSGGERGLLSIAFHPNYAVNGFLYVYYTNVAGNLVLARYTAATPSGNTVPISSRVQILEIPHPGQSNHNGGELHFGYDDGYLYLSTGDGGGSNDPNGNSQNTASLLGKLLRIDVDVPAGSPLPYEVPADNPITGSLVYARGLRNPFRWSFDRESHDIWIGDVGQNNREEIDHLSAADLKGANFGWRCFEGEIATPTIPNRDGCPTQASTVAPVYTYPTGTARGRSVIGGVVYRGASSPLMYGYYIGMDNSSGQIHKMRPGLTPEAYQTSPITGITDIAEDEDGEIYAVTGSTIYRIYTESPLPVKLMSFSGAPGNEGVKLTWQTTTEEDSKLFEIEHSVDAITFETVGKVPSQNSITGGSYQFSHATKEAGIHYYRLKMIDTDDTFEHSRIIAVDTGPDGLAANFIRPSLITNRIMNLVLDEPFESVELIGTGGQVMLREEITGKTGAINIPFSSIASGIYLVRLSDHDRVVQQKVLVME</sequence>
<dbReference type="OrthoDB" id="9770043at2"/>
<evidence type="ECO:0000256" key="1">
    <source>
        <dbReference type="SAM" id="SignalP"/>
    </source>
</evidence>
<accession>A0A5R9KZ12</accession>
<proteinExistence type="predicted"/>
<dbReference type="InterPro" id="IPR012938">
    <property type="entry name" value="Glc/Sorbosone_DH"/>
</dbReference>
<organism evidence="3 4">
    <name type="scientific">Dyadobacter luticola</name>
    <dbReference type="NCBI Taxonomy" id="1979387"/>
    <lineage>
        <taxon>Bacteria</taxon>
        <taxon>Pseudomonadati</taxon>
        <taxon>Bacteroidota</taxon>
        <taxon>Cytophagia</taxon>
        <taxon>Cytophagales</taxon>
        <taxon>Spirosomataceae</taxon>
        <taxon>Dyadobacter</taxon>
    </lineage>
</organism>
<dbReference type="Pfam" id="PF07995">
    <property type="entry name" value="GSDH"/>
    <property type="match status" value="1"/>
</dbReference>
<reference evidence="3 4" key="1">
    <citation type="submission" date="2019-05" db="EMBL/GenBank/DDBJ databases">
        <authorList>
            <person name="Qu J.-H."/>
        </authorList>
    </citation>
    <scope>NUCLEOTIDE SEQUENCE [LARGE SCALE GENOMIC DNA]</scope>
    <source>
        <strain evidence="3 4">T17</strain>
    </source>
</reference>
<keyword evidence="1" id="KW-0732">Signal</keyword>
<dbReference type="PANTHER" id="PTHR19328">
    <property type="entry name" value="HEDGEHOG-INTERACTING PROTEIN"/>
    <property type="match status" value="1"/>
</dbReference>
<dbReference type="InterPro" id="IPR011042">
    <property type="entry name" value="6-blade_b-propeller_TolB-like"/>
</dbReference>
<keyword evidence="4" id="KW-1185">Reference proteome</keyword>
<comment type="caution">
    <text evidence="3">The sequence shown here is derived from an EMBL/GenBank/DDBJ whole genome shotgun (WGS) entry which is preliminary data.</text>
</comment>
<dbReference type="SUPFAM" id="SSF50952">
    <property type="entry name" value="Soluble quinoprotein glucose dehydrogenase"/>
    <property type="match status" value="1"/>
</dbReference>
<dbReference type="InterPro" id="IPR011041">
    <property type="entry name" value="Quinoprot_gluc/sorb_DH_b-prop"/>
</dbReference>
<protein>
    <submittedName>
        <fullName evidence="3">Glucose dehydrogenase</fullName>
    </submittedName>
</protein>
<dbReference type="EMBL" id="VCEJ01000004">
    <property type="protein sequence ID" value="TLV01546.1"/>
    <property type="molecule type" value="Genomic_DNA"/>
</dbReference>
<dbReference type="AlphaFoldDB" id="A0A5R9KZ12"/>
<gene>
    <name evidence="3" type="ORF">FEN17_12385</name>
</gene>
<feature type="chain" id="PRO_5024394128" evidence="1">
    <location>
        <begin position="24"/>
        <end position="576"/>
    </location>
</feature>